<dbReference type="SUPFAM" id="SSF69322">
    <property type="entry name" value="Tricorn protease domain 2"/>
    <property type="match status" value="1"/>
</dbReference>
<evidence type="ECO:0000313" key="1">
    <source>
        <dbReference type="EMBL" id="SVC73962.1"/>
    </source>
</evidence>
<dbReference type="InterPro" id="IPR015943">
    <property type="entry name" value="WD40/YVTN_repeat-like_dom_sf"/>
</dbReference>
<name>A0A382PPN9_9ZZZZ</name>
<proteinExistence type="predicted"/>
<sequence>MSQVRIGEWKALTSPLNVREVLYLDDDLYAATEGGLFQIKDGEYRTFTTIEGILGVDLSAIGVDHKSQLWLGGALPFGFVQIYDPEKEITVNSFDFGLSEIYDIRMLDSLAFVFFQDGQDVGIMKFLYDEGWEYRDSFRNFQQGIGTINCFIPNDSTLFLGTDNGIWVGDLKNNLKDPNQWSLIQGDIDMEITSLALTDSSLVFSSKTAIYSY</sequence>
<accession>A0A382PPN9</accession>
<organism evidence="1">
    <name type="scientific">marine metagenome</name>
    <dbReference type="NCBI Taxonomy" id="408172"/>
    <lineage>
        <taxon>unclassified sequences</taxon>
        <taxon>metagenomes</taxon>
        <taxon>ecological metagenomes</taxon>
    </lineage>
</organism>
<gene>
    <name evidence="1" type="ORF">METZ01_LOCUS326816</name>
</gene>
<dbReference type="EMBL" id="UINC01108107">
    <property type="protein sequence ID" value="SVC73962.1"/>
    <property type="molecule type" value="Genomic_DNA"/>
</dbReference>
<reference evidence="1" key="1">
    <citation type="submission" date="2018-05" db="EMBL/GenBank/DDBJ databases">
        <authorList>
            <person name="Lanie J.A."/>
            <person name="Ng W.-L."/>
            <person name="Kazmierczak K.M."/>
            <person name="Andrzejewski T.M."/>
            <person name="Davidsen T.M."/>
            <person name="Wayne K.J."/>
            <person name="Tettelin H."/>
            <person name="Glass J.I."/>
            <person name="Rusch D."/>
            <person name="Podicherti R."/>
            <person name="Tsui H.-C.T."/>
            <person name="Winkler M.E."/>
        </authorList>
    </citation>
    <scope>NUCLEOTIDE SEQUENCE</scope>
</reference>
<dbReference type="Gene3D" id="2.130.10.10">
    <property type="entry name" value="YVTN repeat-like/Quinoprotein amine dehydrogenase"/>
    <property type="match status" value="1"/>
</dbReference>
<protein>
    <submittedName>
        <fullName evidence="1">Uncharacterized protein</fullName>
    </submittedName>
</protein>
<feature type="non-terminal residue" evidence="1">
    <location>
        <position position="213"/>
    </location>
</feature>
<dbReference type="AlphaFoldDB" id="A0A382PPN9"/>